<gene>
    <name evidence="1" type="ORF">A3C93_05035</name>
</gene>
<dbReference type="InterPro" id="IPR010428">
    <property type="entry name" value="Zincin_1"/>
</dbReference>
<organism evidence="1 2">
    <name type="scientific">Candidatus Lloydbacteria bacterium RIFCSPHIGHO2_02_FULL_54_17</name>
    <dbReference type="NCBI Taxonomy" id="1798664"/>
    <lineage>
        <taxon>Bacteria</taxon>
        <taxon>Candidatus Lloydiibacteriota</taxon>
    </lineage>
</organism>
<proteinExistence type="predicted"/>
<reference evidence="1 2" key="1">
    <citation type="journal article" date="2016" name="Nat. Commun.">
        <title>Thousands of microbial genomes shed light on interconnected biogeochemical processes in an aquifer system.</title>
        <authorList>
            <person name="Anantharaman K."/>
            <person name="Brown C.T."/>
            <person name="Hug L.A."/>
            <person name="Sharon I."/>
            <person name="Castelle C.J."/>
            <person name="Probst A.J."/>
            <person name="Thomas B.C."/>
            <person name="Singh A."/>
            <person name="Wilkins M.J."/>
            <person name="Karaoz U."/>
            <person name="Brodie E.L."/>
            <person name="Williams K.H."/>
            <person name="Hubbard S.S."/>
            <person name="Banfield J.F."/>
        </authorList>
    </citation>
    <scope>NUCLEOTIDE SEQUENCE [LARGE SCALE GENOMIC DNA]</scope>
</reference>
<sequence>MTDQRFEQLVVEGIDAIPERFLKRLENVAVVIADLPSKEQLRENDIPEGDTLLGLYEGIPLIERGEGYGGLVLPDKITIFKFPTLEEAGDDEDEIRRVVKETVWHEIAHYFGYDDEEIEKREEKGMNFST</sequence>
<dbReference type="Proteomes" id="UP000178636">
    <property type="component" value="Unassembled WGS sequence"/>
</dbReference>
<dbReference type="STRING" id="1798664.A3C93_05035"/>
<dbReference type="Pfam" id="PF06262">
    <property type="entry name" value="Zincin_1"/>
    <property type="match status" value="1"/>
</dbReference>
<name>A0A1G2DD19_9BACT</name>
<dbReference type="AlphaFoldDB" id="A0A1G2DD19"/>
<dbReference type="InterPro" id="IPR038555">
    <property type="entry name" value="Zincin_1_sf"/>
</dbReference>
<dbReference type="Gene3D" id="3.30.2010.20">
    <property type="match status" value="1"/>
</dbReference>
<evidence type="ECO:0000313" key="2">
    <source>
        <dbReference type="Proteomes" id="UP000178636"/>
    </source>
</evidence>
<evidence type="ECO:0000313" key="1">
    <source>
        <dbReference type="EMBL" id="OGZ10831.1"/>
    </source>
</evidence>
<dbReference type="EMBL" id="MHLO01000045">
    <property type="protein sequence ID" value="OGZ10831.1"/>
    <property type="molecule type" value="Genomic_DNA"/>
</dbReference>
<dbReference type="SUPFAM" id="SSF55486">
    <property type="entry name" value="Metalloproteases ('zincins'), catalytic domain"/>
    <property type="match status" value="1"/>
</dbReference>
<protein>
    <recommendedName>
        <fullName evidence="3">Metallopeptidase family protein</fullName>
    </recommendedName>
</protein>
<dbReference type="CDD" id="cd12952">
    <property type="entry name" value="MMP_ACEL2062"/>
    <property type="match status" value="1"/>
</dbReference>
<accession>A0A1G2DD19</accession>
<evidence type="ECO:0008006" key="3">
    <source>
        <dbReference type="Google" id="ProtNLM"/>
    </source>
</evidence>
<comment type="caution">
    <text evidence="1">The sequence shown here is derived from an EMBL/GenBank/DDBJ whole genome shotgun (WGS) entry which is preliminary data.</text>
</comment>